<keyword evidence="3" id="KW-1185">Reference proteome</keyword>
<accession>A0A9X2YYG5</accession>
<sequence>MKLHRLTLRNYRGVAHRDVEFPDRGVVVVSGANEIGKSSMIEALDLLVESKDRSTKKEVKQVKPTNVDEGAEITAVMSTGPYRFEYHKRFHKRPETRLTILAPQREQLTGDEAHERVLAILAETVDAELWQAQRVLQSGSTASVDLSGCDALARALDAAAGQAVTTSGSEPLLVDRIDAEYRQYFTATGRAAGPLAAAVARVREARVQVELYQAAVDEVDEAVVTHAALSDDVVRLSQQRVAATTRRRAAAEAAAAVAQLEDRLASARALAEPAEMARVASEAALGERRRLRADLTERTAVIAELDAAVLAAAADEVTAGEAAVAAAAAADVARAEVADAAAHVDVVRRTADRIAHRDEATRLAATLAKVDATAAELAEVEAELALISLTDEVMRDVEMAALATERAAFQAERASARVELDAVAQVEVLIDGQPVQLEPGVGWTQHVTTSATFELPGVMTVRLIPGAPAVDSQDTLDRAREMLAALLEEAGVPDVAAARVVHARRHELSASVGRLRAIGEALLGDDSVADLRARLTDLQDHLAAAGAVDDPGAEVIRAELAAATDAHRLARAHEEAQREAATAATAAAVRATGAATVLRSKLETARTEVASAADRLARQRETQSDDDLVIQVEADAERAKAVVAGVTAIEAELAALGPAAVAAELADAEAAAASLDERHAAVTGDLREVAAQLRVYGTEGRRGRLDAALTEQERAAAEHDGVQRRAAAAQLLHSVMARHRDQSRLRYVEPFRTEVERLGRIVFGVDFEVEIDGDLRILSRTLNGCTVPFDSLSGGAKEQLGIVARLASAALVAKEDGVPVLIDDALGFSDPDRLARMGEVFDAVGGDGQVIVLTCSPERYAGIVDAQHLELSA</sequence>
<evidence type="ECO:0000313" key="3">
    <source>
        <dbReference type="Proteomes" id="UP001141629"/>
    </source>
</evidence>
<comment type="caution">
    <text evidence="2">The sequence shown here is derived from an EMBL/GenBank/DDBJ whole genome shotgun (WGS) entry which is preliminary data.</text>
</comment>
<dbReference type="EMBL" id="JACKVK010000003">
    <property type="protein sequence ID" value="MCV7419881.1"/>
    <property type="molecule type" value="Genomic_DNA"/>
</dbReference>
<dbReference type="SUPFAM" id="SSF52540">
    <property type="entry name" value="P-loop containing nucleoside triphosphate hydrolases"/>
    <property type="match status" value="1"/>
</dbReference>
<dbReference type="PANTHER" id="PTHR41259">
    <property type="entry name" value="DOUBLE-STRAND BREAK REPAIR RAD50 ATPASE, PUTATIVE-RELATED"/>
    <property type="match status" value="1"/>
</dbReference>
<dbReference type="InterPro" id="IPR027417">
    <property type="entry name" value="P-loop_NTPase"/>
</dbReference>
<evidence type="ECO:0000259" key="1">
    <source>
        <dbReference type="Pfam" id="PF13175"/>
    </source>
</evidence>
<dbReference type="Gene3D" id="3.40.50.300">
    <property type="entry name" value="P-loop containing nucleotide triphosphate hydrolases"/>
    <property type="match status" value="2"/>
</dbReference>
<name>A0A9X2YYG5_9MYCO</name>
<dbReference type="Proteomes" id="UP001141629">
    <property type="component" value="Unassembled WGS sequence"/>
</dbReference>
<reference evidence="2" key="2">
    <citation type="journal article" date="2022" name="BMC Genomics">
        <title>Comparative genome analysis of mycobacteria focusing on tRNA and non-coding RNA.</title>
        <authorList>
            <person name="Behra P.R.K."/>
            <person name="Pettersson B.M.F."/>
            <person name="Ramesh M."/>
            <person name="Das S."/>
            <person name="Dasgupta S."/>
            <person name="Kirsebom L.A."/>
        </authorList>
    </citation>
    <scope>NUCLEOTIDE SEQUENCE</scope>
    <source>
        <strain evidence="2">DSM 44838</strain>
    </source>
</reference>
<organism evidence="2 3">
    <name type="scientific">Mycobacterium yunnanensis</name>
    <dbReference type="NCBI Taxonomy" id="368477"/>
    <lineage>
        <taxon>Bacteria</taxon>
        <taxon>Bacillati</taxon>
        <taxon>Actinomycetota</taxon>
        <taxon>Actinomycetes</taxon>
        <taxon>Mycobacteriales</taxon>
        <taxon>Mycobacteriaceae</taxon>
        <taxon>Mycobacterium</taxon>
    </lineage>
</organism>
<dbReference type="RefSeq" id="WP_263994659.1">
    <property type="nucleotide sequence ID" value="NZ_JACKVK010000003.1"/>
</dbReference>
<dbReference type="AlphaFoldDB" id="A0A9X2YYG5"/>
<gene>
    <name evidence="2" type="ORF">H7K45_04945</name>
</gene>
<protein>
    <submittedName>
        <fullName evidence="2">AAA family ATPase</fullName>
    </submittedName>
</protein>
<evidence type="ECO:0000313" key="2">
    <source>
        <dbReference type="EMBL" id="MCV7419881.1"/>
    </source>
</evidence>
<feature type="domain" description="Endonuclease GajA/Old nuclease/RecF-like AAA" evidence="1">
    <location>
        <begin position="1"/>
        <end position="60"/>
    </location>
</feature>
<dbReference type="Pfam" id="PF13175">
    <property type="entry name" value="AAA_15"/>
    <property type="match status" value="1"/>
</dbReference>
<dbReference type="PANTHER" id="PTHR41259:SF1">
    <property type="entry name" value="DOUBLE-STRAND BREAK REPAIR RAD50 ATPASE, PUTATIVE-RELATED"/>
    <property type="match status" value="1"/>
</dbReference>
<proteinExistence type="predicted"/>
<dbReference type="InterPro" id="IPR041685">
    <property type="entry name" value="AAA_GajA/Old/RecF-like"/>
</dbReference>
<reference evidence="2" key="1">
    <citation type="submission" date="2020-07" db="EMBL/GenBank/DDBJ databases">
        <authorList>
            <person name="Pettersson B.M.F."/>
            <person name="Behra P.R.K."/>
            <person name="Ramesh M."/>
            <person name="Das S."/>
            <person name="Dasgupta S."/>
            <person name="Kirsebom L.A."/>
        </authorList>
    </citation>
    <scope>NUCLEOTIDE SEQUENCE</scope>
    <source>
        <strain evidence="2">DSM 44838</strain>
    </source>
</reference>